<protein>
    <submittedName>
        <fullName evidence="1">Uncharacterized protein</fullName>
    </submittedName>
</protein>
<organism evidence="1 2">
    <name type="scientific">Symbiochloris irregularis</name>
    <dbReference type="NCBI Taxonomy" id="706552"/>
    <lineage>
        <taxon>Eukaryota</taxon>
        <taxon>Viridiplantae</taxon>
        <taxon>Chlorophyta</taxon>
        <taxon>core chlorophytes</taxon>
        <taxon>Trebouxiophyceae</taxon>
        <taxon>Trebouxiales</taxon>
        <taxon>Trebouxiaceae</taxon>
        <taxon>Symbiochloris</taxon>
    </lineage>
</organism>
<evidence type="ECO:0000313" key="2">
    <source>
        <dbReference type="Proteomes" id="UP001465755"/>
    </source>
</evidence>
<accession>A0AAW1PS28</accession>
<evidence type="ECO:0000313" key="1">
    <source>
        <dbReference type="EMBL" id="KAK9810777.1"/>
    </source>
</evidence>
<reference evidence="1 2" key="1">
    <citation type="journal article" date="2024" name="Nat. Commun.">
        <title>Phylogenomics reveals the evolutionary origins of lichenization in chlorophyte algae.</title>
        <authorList>
            <person name="Puginier C."/>
            <person name="Libourel C."/>
            <person name="Otte J."/>
            <person name="Skaloud P."/>
            <person name="Haon M."/>
            <person name="Grisel S."/>
            <person name="Petersen M."/>
            <person name="Berrin J.G."/>
            <person name="Delaux P.M."/>
            <person name="Dal Grande F."/>
            <person name="Keller J."/>
        </authorList>
    </citation>
    <scope>NUCLEOTIDE SEQUENCE [LARGE SCALE GENOMIC DNA]</scope>
    <source>
        <strain evidence="1 2">SAG 2036</strain>
    </source>
</reference>
<dbReference type="EMBL" id="JALJOQ010000014">
    <property type="protein sequence ID" value="KAK9810777.1"/>
    <property type="molecule type" value="Genomic_DNA"/>
</dbReference>
<dbReference type="AlphaFoldDB" id="A0AAW1PS28"/>
<proteinExistence type="predicted"/>
<name>A0AAW1PS28_9CHLO</name>
<keyword evidence="2" id="KW-1185">Reference proteome</keyword>
<sequence>MFPDLSSSALREKFAGLQGEMKGLRYCVRASQTNSGRLVKVVHDTVRRQDVDFQKSLDALRRSRTS</sequence>
<gene>
    <name evidence="1" type="ORF">WJX73_006315</name>
</gene>
<dbReference type="Proteomes" id="UP001465755">
    <property type="component" value="Unassembled WGS sequence"/>
</dbReference>
<comment type="caution">
    <text evidence="1">The sequence shown here is derived from an EMBL/GenBank/DDBJ whole genome shotgun (WGS) entry which is preliminary data.</text>
</comment>